<feature type="domain" description="Mammalian cell entry C-terminal" evidence="3">
    <location>
        <begin position="120"/>
        <end position="282"/>
    </location>
</feature>
<protein>
    <submittedName>
        <fullName evidence="4">Phospholipid/cholesterol/gamma-HCH transport system substrate-binding protein</fullName>
    </submittedName>
</protein>
<evidence type="ECO:0000313" key="5">
    <source>
        <dbReference type="Proteomes" id="UP001519363"/>
    </source>
</evidence>
<dbReference type="InterPro" id="IPR024516">
    <property type="entry name" value="Mce_C"/>
</dbReference>
<dbReference type="PRINTS" id="PR01782">
    <property type="entry name" value="MCEVIRFACTOR"/>
</dbReference>
<dbReference type="EMBL" id="JAGIOO010000001">
    <property type="protein sequence ID" value="MBP2477791.1"/>
    <property type="molecule type" value="Genomic_DNA"/>
</dbReference>
<organism evidence="4 5">
    <name type="scientific">Crossiella equi</name>
    <dbReference type="NCBI Taxonomy" id="130796"/>
    <lineage>
        <taxon>Bacteria</taxon>
        <taxon>Bacillati</taxon>
        <taxon>Actinomycetota</taxon>
        <taxon>Actinomycetes</taxon>
        <taxon>Pseudonocardiales</taxon>
        <taxon>Pseudonocardiaceae</taxon>
        <taxon>Crossiella</taxon>
    </lineage>
</organism>
<evidence type="ECO:0000256" key="1">
    <source>
        <dbReference type="SAM" id="Phobius"/>
    </source>
</evidence>
<keyword evidence="1" id="KW-0812">Transmembrane</keyword>
<keyword evidence="1" id="KW-1133">Transmembrane helix</keyword>
<proteinExistence type="predicted"/>
<keyword evidence="5" id="KW-1185">Reference proteome</keyword>
<dbReference type="NCBIfam" id="TIGR00996">
    <property type="entry name" value="Mtu_fam_mce"/>
    <property type="match status" value="1"/>
</dbReference>
<feature type="domain" description="Mce/MlaD" evidence="2">
    <location>
        <begin position="39"/>
        <end position="111"/>
    </location>
</feature>
<dbReference type="RefSeq" id="WP_086780478.1">
    <property type="nucleotide sequence ID" value="NZ_JAGIOO010000001.1"/>
</dbReference>
<keyword evidence="1" id="KW-0472">Membrane</keyword>
<dbReference type="InterPro" id="IPR052336">
    <property type="entry name" value="MlaD_Phospholipid_Transporter"/>
</dbReference>
<dbReference type="InterPro" id="IPR003399">
    <property type="entry name" value="Mce/MlaD"/>
</dbReference>
<dbReference type="Pfam" id="PF11887">
    <property type="entry name" value="Mce4_CUP1"/>
    <property type="match status" value="1"/>
</dbReference>
<dbReference type="Pfam" id="PF02470">
    <property type="entry name" value="MlaD"/>
    <property type="match status" value="1"/>
</dbReference>
<gene>
    <name evidence="4" type="ORF">JOF53_006663</name>
</gene>
<accession>A0ABS5AMK9</accession>
<dbReference type="Proteomes" id="UP001519363">
    <property type="component" value="Unassembled WGS sequence"/>
</dbReference>
<evidence type="ECO:0000313" key="4">
    <source>
        <dbReference type="EMBL" id="MBP2477791.1"/>
    </source>
</evidence>
<dbReference type="PANTHER" id="PTHR33371">
    <property type="entry name" value="INTERMEMBRANE PHOSPHOLIPID TRANSPORT SYSTEM BINDING PROTEIN MLAD-RELATED"/>
    <property type="match status" value="1"/>
</dbReference>
<sequence>MKPFRERNPVTVGLSGLATLGVLFLAVFFFDDLPLVGGDTHTAEFTEAAGLKPDDEVRVHGLKVGSVSTVALAGDRVAVTFRVSGVELGDKTGASIRIKTLLGQKYLALDPQGSGSLGETPIPRERTQTPFDVSDAFQGLTDTIGQIDTGQLAQSFQVLSETFRDSPEHVRKALDGMSALSTTIASRDAELAKVLANSKRITQTLSDRNDQIAALLQDGNKLLAEIRHRREQISLLLRGTRDLAKELTGLVRDNRAQLGPALEQLDRLAEILQRNQDNLGKALALSGPYYRLLNNPLGNGRWVDSYVCGLLPPTTGEEGCVPPKGYPR</sequence>
<reference evidence="4 5" key="1">
    <citation type="submission" date="2021-03" db="EMBL/GenBank/DDBJ databases">
        <title>Sequencing the genomes of 1000 actinobacteria strains.</title>
        <authorList>
            <person name="Klenk H.-P."/>
        </authorList>
    </citation>
    <scope>NUCLEOTIDE SEQUENCE [LARGE SCALE GENOMIC DNA]</scope>
    <source>
        <strain evidence="4 5">DSM 44580</strain>
    </source>
</reference>
<evidence type="ECO:0000259" key="3">
    <source>
        <dbReference type="Pfam" id="PF11887"/>
    </source>
</evidence>
<name>A0ABS5AMK9_9PSEU</name>
<evidence type="ECO:0000259" key="2">
    <source>
        <dbReference type="Pfam" id="PF02470"/>
    </source>
</evidence>
<dbReference type="InterPro" id="IPR005693">
    <property type="entry name" value="Mce"/>
</dbReference>
<feature type="transmembrane region" description="Helical" evidence="1">
    <location>
        <begin position="12"/>
        <end position="30"/>
    </location>
</feature>
<dbReference type="PANTHER" id="PTHR33371:SF18">
    <property type="entry name" value="MCE-FAMILY PROTEIN MCE3C"/>
    <property type="match status" value="1"/>
</dbReference>
<comment type="caution">
    <text evidence="4">The sequence shown here is derived from an EMBL/GenBank/DDBJ whole genome shotgun (WGS) entry which is preliminary data.</text>
</comment>